<keyword evidence="2" id="KW-1185">Reference proteome</keyword>
<evidence type="ECO:0000313" key="1">
    <source>
        <dbReference type="EMBL" id="GMT13887.1"/>
    </source>
</evidence>
<proteinExistence type="predicted"/>
<organism evidence="1 2">
    <name type="scientific">Pristionchus fissidentatus</name>
    <dbReference type="NCBI Taxonomy" id="1538716"/>
    <lineage>
        <taxon>Eukaryota</taxon>
        <taxon>Metazoa</taxon>
        <taxon>Ecdysozoa</taxon>
        <taxon>Nematoda</taxon>
        <taxon>Chromadorea</taxon>
        <taxon>Rhabditida</taxon>
        <taxon>Rhabditina</taxon>
        <taxon>Diplogasteromorpha</taxon>
        <taxon>Diplogasteroidea</taxon>
        <taxon>Neodiplogasteridae</taxon>
        <taxon>Pristionchus</taxon>
    </lineage>
</organism>
<sequence>MLVGFSPTCISAYSNSSLVIRPSPFVSISLKMSRSSCSLSESRFIFIYFEFANFTPHAAPEVSAVVDSKCAPGARRLNGVVGGV</sequence>
<protein>
    <submittedName>
        <fullName evidence="1">Uncharacterized protein</fullName>
    </submittedName>
</protein>
<dbReference type="Proteomes" id="UP001432322">
    <property type="component" value="Unassembled WGS sequence"/>
</dbReference>
<accession>A0AAV5V6H6</accession>
<name>A0AAV5V6H6_9BILA</name>
<reference evidence="1" key="1">
    <citation type="submission" date="2023-10" db="EMBL/GenBank/DDBJ databases">
        <title>Genome assembly of Pristionchus species.</title>
        <authorList>
            <person name="Yoshida K."/>
            <person name="Sommer R.J."/>
        </authorList>
    </citation>
    <scope>NUCLEOTIDE SEQUENCE</scope>
    <source>
        <strain evidence="1">RS5133</strain>
    </source>
</reference>
<evidence type="ECO:0000313" key="2">
    <source>
        <dbReference type="Proteomes" id="UP001432322"/>
    </source>
</evidence>
<gene>
    <name evidence="1" type="ORF">PFISCL1PPCAC_5184</name>
</gene>
<feature type="non-terminal residue" evidence="1">
    <location>
        <position position="84"/>
    </location>
</feature>
<dbReference type="EMBL" id="BTSY01000002">
    <property type="protein sequence ID" value="GMT13887.1"/>
    <property type="molecule type" value="Genomic_DNA"/>
</dbReference>
<comment type="caution">
    <text evidence="1">The sequence shown here is derived from an EMBL/GenBank/DDBJ whole genome shotgun (WGS) entry which is preliminary data.</text>
</comment>
<dbReference type="AlphaFoldDB" id="A0AAV5V6H6"/>